<sequence length="276" mass="29149">MSPTSTASSGLLIQRDDEALRQCLQGSDCVDSFEATERCYNDKIGTTPLNSATQAMALAYQDCVCNDQATNNADSFNGCINCLYGGNMSYNVLDFAENSVMDLCHNGTASQTNLIKWVASFIMFMNDIDKSFSMSSAVPSAVTITGDMASYSLPSSHASMVVTPTPTNRSTIARVSAPMTSVISGSYQTPPAVNISTASMLTSAPVCSMTNKGAEYTSVLFADGPTTVYVVMPSPPTQRASIGVPWGLVDGSLEFCSSLTDFLLGICAFGARTTFA</sequence>
<evidence type="ECO:0000313" key="2">
    <source>
        <dbReference type="Proteomes" id="UP000799776"/>
    </source>
</evidence>
<dbReference type="AlphaFoldDB" id="A0A9P4LZ18"/>
<organism evidence="1 2">
    <name type="scientific">Saccharata proteae CBS 121410</name>
    <dbReference type="NCBI Taxonomy" id="1314787"/>
    <lineage>
        <taxon>Eukaryota</taxon>
        <taxon>Fungi</taxon>
        <taxon>Dikarya</taxon>
        <taxon>Ascomycota</taxon>
        <taxon>Pezizomycotina</taxon>
        <taxon>Dothideomycetes</taxon>
        <taxon>Dothideomycetes incertae sedis</taxon>
        <taxon>Botryosphaeriales</taxon>
        <taxon>Saccharataceae</taxon>
        <taxon>Saccharata</taxon>
    </lineage>
</organism>
<protein>
    <submittedName>
        <fullName evidence="1">Uncharacterized protein</fullName>
    </submittedName>
</protein>
<dbReference type="Proteomes" id="UP000799776">
    <property type="component" value="Unassembled WGS sequence"/>
</dbReference>
<evidence type="ECO:0000313" key="1">
    <source>
        <dbReference type="EMBL" id="KAF2086533.1"/>
    </source>
</evidence>
<gene>
    <name evidence="1" type="ORF">K490DRAFT_66726</name>
</gene>
<dbReference type="EMBL" id="ML978724">
    <property type="protein sequence ID" value="KAF2086533.1"/>
    <property type="molecule type" value="Genomic_DNA"/>
</dbReference>
<comment type="caution">
    <text evidence="1">The sequence shown here is derived from an EMBL/GenBank/DDBJ whole genome shotgun (WGS) entry which is preliminary data.</text>
</comment>
<keyword evidence="2" id="KW-1185">Reference proteome</keyword>
<name>A0A9P4LZ18_9PEZI</name>
<accession>A0A9P4LZ18</accession>
<proteinExistence type="predicted"/>
<reference evidence="1" key="1">
    <citation type="journal article" date="2020" name="Stud. Mycol.">
        <title>101 Dothideomycetes genomes: a test case for predicting lifestyles and emergence of pathogens.</title>
        <authorList>
            <person name="Haridas S."/>
            <person name="Albert R."/>
            <person name="Binder M."/>
            <person name="Bloem J."/>
            <person name="Labutti K."/>
            <person name="Salamov A."/>
            <person name="Andreopoulos B."/>
            <person name="Baker S."/>
            <person name="Barry K."/>
            <person name="Bills G."/>
            <person name="Bluhm B."/>
            <person name="Cannon C."/>
            <person name="Castanera R."/>
            <person name="Culley D."/>
            <person name="Daum C."/>
            <person name="Ezra D."/>
            <person name="Gonzalez J."/>
            <person name="Henrissat B."/>
            <person name="Kuo A."/>
            <person name="Liang C."/>
            <person name="Lipzen A."/>
            <person name="Lutzoni F."/>
            <person name="Magnuson J."/>
            <person name="Mondo S."/>
            <person name="Nolan M."/>
            <person name="Ohm R."/>
            <person name="Pangilinan J."/>
            <person name="Park H.-J."/>
            <person name="Ramirez L."/>
            <person name="Alfaro M."/>
            <person name="Sun H."/>
            <person name="Tritt A."/>
            <person name="Yoshinaga Y."/>
            <person name="Zwiers L.-H."/>
            <person name="Turgeon B."/>
            <person name="Goodwin S."/>
            <person name="Spatafora J."/>
            <person name="Crous P."/>
            <person name="Grigoriev I."/>
        </authorList>
    </citation>
    <scope>NUCLEOTIDE SEQUENCE</scope>
    <source>
        <strain evidence="1">CBS 121410</strain>
    </source>
</reference>